<dbReference type="InterPro" id="IPR043128">
    <property type="entry name" value="Rev_trsase/Diguanyl_cyclase"/>
</dbReference>
<evidence type="ECO:0000259" key="1">
    <source>
        <dbReference type="PROSITE" id="PS50883"/>
    </source>
</evidence>
<dbReference type="STRING" id="1121325.SAMN04515677_104254"/>
<dbReference type="PROSITE" id="PS50887">
    <property type="entry name" value="GGDEF"/>
    <property type="match status" value="1"/>
</dbReference>
<proteinExistence type="predicted"/>
<feature type="domain" description="GGDEF" evidence="2">
    <location>
        <begin position="54"/>
        <end position="184"/>
    </location>
</feature>
<dbReference type="SUPFAM" id="SSF141868">
    <property type="entry name" value="EAL domain-like"/>
    <property type="match status" value="1"/>
</dbReference>
<dbReference type="CDD" id="cd01948">
    <property type="entry name" value="EAL"/>
    <property type="match status" value="1"/>
</dbReference>
<dbReference type="PANTHER" id="PTHR33121">
    <property type="entry name" value="CYCLIC DI-GMP PHOSPHODIESTERASE PDEF"/>
    <property type="match status" value="1"/>
</dbReference>
<dbReference type="RefSeq" id="WP_092725617.1">
    <property type="nucleotide sequence ID" value="NZ_FNGW01000004.1"/>
</dbReference>
<protein>
    <submittedName>
        <fullName evidence="3">Diguanylate cyclase (GGDEF) domain-containing protein</fullName>
    </submittedName>
</protein>
<dbReference type="SUPFAM" id="SSF55073">
    <property type="entry name" value="Nucleotide cyclase"/>
    <property type="match status" value="1"/>
</dbReference>
<dbReference type="InterPro" id="IPR035919">
    <property type="entry name" value="EAL_sf"/>
</dbReference>
<dbReference type="InterPro" id="IPR029787">
    <property type="entry name" value="Nucleotide_cyclase"/>
</dbReference>
<dbReference type="PANTHER" id="PTHR33121:SF70">
    <property type="entry name" value="SIGNALING PROTEIN YKOW"/>
    <property type="match status" value="1"/>
</dbReference>
<dbReference type="AlphaFoldDB" id="A0A1G9P7T8"/>
<dbReference type="SMART" id="SM00267">
    <property type="entry name" value="GGDEF"/>
    <property type="match status" value="1"/>
</dbReference>
<gene>
    <name evidence="3" type="ORF">SAMN04515677_104254</name>
</gene>
<evidence type="ECO:0000313" key="4">
    <source>
        <dbReference type="Proteomes" id="UP000199068"/>
    </source>
</evidence>
<dbReference type="GO" id="GO:0071111">
    <property type="term" value="F:cyclic-guanylate-specific phosphodiesterase activity"/>
    <property type="evidence" value="ECO:0007669"/>
    <property type="project" value="InterPro"/>
</dbReference>
<feature type="domain" description="EAL" evidence="1">
    <location>
        <begin position="188"/>
        <end position="439"/>
    </location>
</feature>
<dbReference type="Gene3D" id="3.30.70.270">
    <property type="match status" value="1"/>
</dbReference>
<dbReference type="Proteomes" id="UP000199068">
    <property type="component" value="Unassembled WGS sequence"/>
</dbReference>
<dbReference type="PROSITE" id="PS50883">
    <property type="entry name" value="EAL"/>
    <property type="match status" value="1"/>
</dbReference>
<reference evidence="3 4" key="1">
    <citation type="submission" date="2016-10" db="EMBL/GenBank/DDBJ databases">
        <authorList>
            <person name="de Groot N.N."/>
        </authorList>
    </citation>
    <scope>NUCLEOTIDE SEQUENCE [LARGE SCALE GENOMIC DNA]</scope>
    <source>
        <strain evidence="3 4">DSM 797</strain>
    </source>
</reference>
<organism evidence="3 4">
    <name type="scientific">Romboutsia lituseburensis DSM 797</name>
    <dbReference type="NCBI Taxonomy" id="1121325"/>
    <lineage>
        <taxon>Bacteria</taxon>
        <taxon>Bacillati</taxon>
        <taxon>Bacillota</taxon>
        <taxon>Clostridia</taxon>
        <taxon>Peptostreptococcales</taxon>
        <taxon>Peptostreptococcaceae</taxon>
        <taxon>Romboutsia</taxon>
    </lineage>
</organism>
<keyword evidence="4" id="KW-1185">Reference proteome</keyword>
<dbReference type="SMART" id="SM00052">
    <property type="entry name" value="EAL"/>
    <property type="match status" value="1"/>
</dbReference>
<dbReference type="NCBIfam" id="TIGR00254">
    <property type="entry name" value="GGDEF"/>
    <property type="match status" value="1"/>
</dbReference>
<evidence type="ECO:0000313" key="3">
    <source>
        <dbReference type="EMBL" id="SDL94932.1"/>
    </source>
</evidence>
<dbReference type="InterPro" id="IPR001633">
    <property type="entry name" value="EAL_dom"/>
</dbReference>
<sequence length="440" mass="51143">MQEGKMKLNQRINPYSRWDMPGAIEKVKMYLNKRDKFTGLYNRNYFFYCLGQKKNGTFIKIKFMGINFINLNSGIKTGDEIIQHISKTLKNIRANCIASRLSGTKFGLYTEETEINYIRQIIEEIITITNSISNNSDNIKVSASIGAVIYNNNDFSIKDASNKLEISLSNCIRKGNNKYEIYNEKYEPHINIESIEKSIESGEITLYYQPKVDVKSKKIKGVEALIRWFDEEYGYITPNKLIGFAENTGYISSLGRWIIRKACEEIKELNDTLDQRIDLSVNISPYQLEDEKFLNDIKDIVKEIGFDQELLKLEITENENMESIDKIHQIFREIKSTGIKVSIDDFGKGYNSIDYIKNYNVDEIKIDKSLVEYLENNPLFIKSLINMIHTTNAYVVAEGVERKVEYDFLERMGCDFIQGYYCYKPMSFNSLLEIIKKDTI</sequence>
<dbReference type="EMBL" id="FNGW01000004">
    <property type="protein sequence ID" value="SDL94932.1"/>
    <property type="molecule type" value="Genomic_DNA"/>
</dbReference>
<dbReference type="Pfam" id="PF00563">
    <property type="entry name" value="EAL"/>
    <property type="match status" value="1"/>
</dbReference>
<accession>A0A1G9P7T8</accession>
<dbReference type="Pfam" id="PF00990">
    <property type="entry name" value="GGDEF"/>
    <property type="match status" value="1"/>
</dbReference>
<dbReference type="InterPro" id="IPR050706">
    <property type="entry name" value="Cyclic-di-GMP_PDE-like"/>
</dbReference>
<dbReference type="Gene3D" id="3.20.20.450">
    <property type="entry name" value="EAL domain"/>
    <property type="match status" value="1"/>
</dbReference>
<dbReference type="InterPro" id="IPR000160">
    <property type="entry name" value="GGDEF_dom"/>
</dbReference>
<evidence type="ECO:0000259" key="2">
    <source>
        <dbReference type="PROSITE" id="PS50887"/>
    </source>
</evidence>
<name>A0A1G9P7T8_9FIRM</name>